<reference evidence="1" key="2">
    <citation type="journal article" date="2015" name="Fish Shellfish Immunol.">
        <title>Early steps in the European eel (Anguilla anguilla)-Vibrio vulnificus interaction in the gills: Role of the RtxA13 toxin.</title>
        <authorList>
            <person name="Callol A."/>
            <person name="Pajuelo D."/>
            <person name="Ebbesson L."/>
            <person name="Teles M."/>
            <person name="MacKenzie S."/>
            <person name="Amaro C."/>
        </authorList>
    </citation>
    <scope>NUCLEOTIDE SEQUENCE</scope>
</reference>
<proteinExistence type="predicted"/>
<dbReference type="AlphaFoldDB" id="A0A0E9U8W5"/>
<evidence type="ECO:0000313" key="1">
    <source>
        <dbReference type="EMBL" id="JAH62329.1"/>
    </source>
</evidence>
<dbReference type="EMBL" id="GBXM01046248">
    <property type="protein sequence ID" value="JAH62329.1"/>
    <property type="molecule type" value="Transcribed_RNA"/>
</dbReference>
<accession>A0A0E9U8W5</accession>
<name>A0A0E9U8W5_ANGAN</name>
<reference evidence="1" key="1">
    <citation type="submission" date="2014-11" db="EMBL/GenBank/DDBJ databases">
        <authorList>
            <person name="Amaro Gonzalez C."/>
        </authorList>
    </citation>
    <scope>NUCLEOTIDE SEQUENCE</scope>
</reference>
<protein>
    <submittedName>
        <fullName evidence="1">Uncharacterized protein</fullName>
    </submittedName>
</protein>
<organism evidence="1">
    <name type="scientific">Anguilla anguilla</name>
    <name type="common">European freshwater eel</name>
    <name type="synonym">Muraena anguilla</name>
    <dbReference type="NCBI Taxonomy" id="7936"/>
    <lineage>
        <taxon>Eukaryota</taxon>
        <taxon>Metazoa</taxon>
        <taxon>Chordata</taxon>
        <taxon>Craniata</taxon>
        <taxon>Vertebrata</taxon>
        <taxon>Euteleostomi</taxon>
        <taxon>Actinopterygii</taxon>
        <taxon>Neopterygii</taxon>
        <taxon>Teleostei</taxon>
        <taxon>Anguilliformes</taxon>
        <taxon>Anguillidae</taxon>
        <taxon>Anguilla</taxon>
    </lineage>
</organism>
<sequence>MLFISPLFSRGLIIICHCLYRLTPLTELMKARRL</sequence>